<dbReference type="GO" id="GO:0016020">
    <property type="term" value="C:membrane"/>
    <property type="evidence" value="ECO:0007669"/>
    <property type="project" value="UniProtKB-SubCell"/>
</dbReference>
<name>A0A9Q1CFJ6_HOLLE</name>
<comment type="caution">
    <text evidence="11">The sequence shown here is derived from an EMBL/GenBank/DDBJ whole genome shotgun (WGS) entry which is preliminary data.</text>
</comment>
<dbReference type="EMBL" id="JAIZAY010000004">
    <property type="protein sequence ID" value="KAJ8044287.1"/>
    <property type="molecule type" value="Genomic_DNA"/>
</dbReference>
<dbReference type="Gene3D" id="1.10.510.10">
    <property type="entry name" value="Transferase(Phosphotransferase) domain 1"/>
    <property type="match status" value="1"/>
</dbReference>
<keyword evidence="8" id="KW-1133">Transmembrane helix</keyword>
<keyword evidence="3 6" id="KW-0067">ATP-binding</keyword>
<evidence type="ECO:0000313" key="12">
    <source>
        <dbReference type="Proteomes" id="UP001152320"/>
    </source>
</evidence>
<dbReference type="InterPro" id="IPR050198">
    <property type="entry name" value="Non-receptor_tyrosine_kinases"/>
</dbReference>
<dbReference type="PROSITE" id="PS50835">
    <property type="entry name" value="IG_LIKE"/>
    <property type="match status" value="2"/>
</dbReference>
<evidence type="ECO:0000259" key="9">
    <source>
        <dbReference type="PROSITE" id="PS50011"/>
    </source>
</evidence>
<evidence type="ECO:0000256" key="7">
    <source>
        <dbReference type="PIRSR" id="PIRSR000615-3"/>
    </source>
</evidence>
<accession>A0A9Q1CFJ6</accession>
<evidence type="ECO:0000256" key="2">
    <source>
        <dbReference type="ARBA" id="ARBA00022741"/>
    </source>
</evidence>
<evidence type="ECO:0000256" key="5">
    <source>
        <dbReference type="ARBA" id="ARBA00023180"/>
    </source>
</evidence>
<keyword evidence="11" id="KW-0675">Receptor</keyword>
<dbReference type="Pfam" id="PF08205">
    <property type="entry name" value="C2-set_2"/>
    <property type="match status" value="1"/>
</dbReference>
<dbReference type="InterPro" id="IPR011009">
    <property type="entry name" value="Kinase-like_dom_sf"/>
</dbReference>
<feature type="binding site" evidence="6">
    <location>
        <position position="525"/>
    </location>
    <ligand>
        <name>ATP</name>
        <dbReference type="ChEBI" id="CHEBI:30616"/>
    </ligand>
</feature>
<keyword evidence="4" id="KW-1015">Disulfide bond</keyword>
<dbReference type="InterPro" id="IPR036179">
    <property type="entry name" value="Ig-like_dom_sf"/>
</dbReference>
<dbReference type="GO" id="GO:0046872">
    <property type="term" value="F:metal ion binding"/>
    <property type="evidence" value="ECO:0007669"/>
    <property type="project" value="UniProtKB-KW"/>
</dbReference>
<sequence length="690" mass="77614">MINGEMVDDVPPQVTQRNLQENRTFDSISTLQFSPTGEQVIVTCNVSLNGTDIEATANATFLTYVIPRVFFLLNGRRVYAEEVYVRGDDTINITCSAEGSRPATNLTWEENYDHLKSSSQEKHDANNATFDSYLSLIMSPDSHTQRITCSSFIVEINRAETITLGLNTYVLREPLITFNGQSHDIIWVNLNDSVTLICSAEGSRPRAILTWTVNGLLPQEPAYKVSQSSELSNLIFQPKHNDLVECVSSLHGPNITRAASVTILINAPDGSFDYFINVIVPCAAAVLTVLLLFCIYCASRRFKGSRSTNFSTTLNIPMEETSDMPLSKTQQKEYVEDANIAYPKPPDLELPEVPTGSEMIYYSDLPEQENAYELSFHTEYYSAMGKSGASAKMFPEKDICFVLNMKMGHIYDRWMGTIDVNPVDKKCVILSTISDSLRKKDIHWDKFVKRVLQLPDATNLTKVEGIGISEGKLYLIQEHMACETLEDRISDQISRTEVMGHLTGILEGLEIIQSFGLLHPGLSTRKVLLTKQRICKLYDFCLTEDASYTVRIRKSRITCTLNQLAPEALLRDKYSEASDVWSVAVVIWEILSCGTSPFPNEEQSPDSDKAVYSLPETWPTDYKLLRNKQLFDCWSQDTSLRPTISKLKSSFIENFEALDTYGPSNTSTDDLASSYVHMKGIEKPEEEDDH</sequence>
<feature type="binding site" evidence="7">
    <location>
        <position position="539"/>
    </location>
    <ligand>
        <name>Mg(2+)</name>
        <dbReference type="ChEBI" id="CHEBI:18420"/>
    </ligand>
</feature>
<dbReference type="Gene3D" id="2.60.40.10">
    <property type="entry name" value="Immunoglobulins"/>
    <property type="match status" value="2"/>
</dbReference>
<dbReference type="SUPFAM" id="SSF56112">
    <property type="entry name" value="Protein kinase-like (PK-like)"/>
    <property type="match status" value="1"/>
</dbReference>
<dbReference type="InterPro" id="IPR001245">
    <property type="entry name" value="Ser-Thr/Tyr_kinase_cat_dom"/>
</dbReference>
<evidence type="ECO:0000259" key="10">
    <source>
        <dbReference type="PROSITE" id="PS50835"/>
    </source>
</evidence>
<keyword evidence="7" id="KW-0460">Magnesium</keyword>
<dbReference type="InterPro" id="IPR013162">
    <property type="entry name" value="CD80_C2-set"/>
</dbReference>
<feature type="domain" description="Ig-like" evidence="10">
    <location>
        <begin position="174"/>
        <end position="262"/>
    </location>
</feature>
<reference evidence="11" key="1">
    <citation type="submission" date="2021-10" db="EMBL/GenBank/DDBJ databases">
        <title>Tropical sea cucumber genome reveals ecological adaptation and Cuvierian tubules defense mechanism.</title>
        <authorList>
            <person name="Chen T."/>
        </authorList>
    </citation>
    <scope>NUCLEOTIDE SEQUENCE</scope>
    <source>
        <strain evidence="11">Nanhai2018</strain>
        <tissue evidence="11">Muscle</tissue>
    </source>
</reference>
<feature type="domain" description="Protein kinase" evidence="9">
    <location>
        <begin position="376"/>
        <end position="652"/>
    </location>
</feature>
<dbReference type="Proteomes" id="UP001152320">
    <property type="component" value="Chromosome 4"/>
</dbReference>
<keyword evidence="8" id="KW-0472">Membrane</keyword>
<evidence type="ECO:0000256" key="1">
    <source>
        <dbReference type="ARBA" id="ARBA00004167"/>
    </source>
</evidence>
<dbReference type="SUPFAM" id="SSF48726">
    <property type="entry name" value="Immunoglobulin"/>
    <property type="match status" value="2"/>
</dbReference>
<evidence type="ECO:0000256" key="3">
    <source>
        <dbReference type="ARBA" id="ARBA00022840"/>
    </source>
</evidence>
<dbReference type="PROSITE" id="PS50011">
    <property type="entry name" value="PROTEIN_KINASE_DOM"/>
    <property type="match status" value="1"/>
</dbReference>
<evidence type="ECO:0000256" key="6">
    <source>
        <dbReference type="PIRSR" id="PIRSR000615-2"/>
    </source>
</evidence>
<dbReference type="InterPro" id="IPR000719">
    <property type="entry name" value="Prot_kinase_dom"/>
</dbReference>
<feature type="transmembrane region" description="Helical" evidence="8">
    <location>
        <begin position="274"/>
        <end position="298"/>
    </location>
</feature>
<keyword evidence="12" id="KW-1185">Reference proteome</keyword>
<feature type="domain" description="Ig-like" evidence="10">
    <location>
        <begin position="67"/>
        <end position="163"/>
    </location>
</feature>
<dbReference type="GO" id="GO:0005524">
    <property type="term" value="F:ATP binding"/>
    <property type="evidence" value="ECO:0007669"/>
    <property type="project" value="UniProtKB-KW"/>
</dbReference>
<dbReference type="PANTHER" id="PTHR24418">
    <property type="entry name" value="TYROSINE-PROTEIN KINASE"/>
    <property type="match status" value="1"/>
</dbReference>
<dbReference type="GO" id="GO:0004672">
    <property type="term" value="F:protein kinase activity"/>
    <property type="evidence" value="ECO:0007669"/>
    <property type="project" value="InterPro"/>
</dbReference>
<keyword evidence="5" id="KW-0325">Glycoprotein</keyword>
<dbReference type="PIRSF" id="PIRSF000615">
    <property type="entry name" value="TyrPK_CSF1-R"/>
    <property type="match status" value="1"/>
</dbReference>
<dbReference type="InterPro" id="IPR007110">
    <property type="entry name" value="Ig-like_dom"/>
</dbReference>
<keyword evidence="2 6" id="KW-0547">Nucleotide-binding</keyword>
<gene>
    <name evidence="11" type="ORF">HOLleu_11708</name>
</gene>
<organism evidence="11 12">
    <name type="scientific">Holothuria leucospilota</name>
    <name type="common">Black long sea cucumber</name>
    <name type="synonym">Mertensiothuria leucospilota</name>
    <dbReference type="NCBI Taxonomy" id="206669"/>
    <lineage>
        <taxon>Eukaryota</taxon>
        <taxon>Metazoa</taxon>
        <taxon>Echinodermata</taxon>
        <taxon>Eleutherozoa</taxon>
        <taxon>Echinozoa</taxon>
        <taxon>Holothuroidea</taxon>
        <taxon>Aspidochirotacea</taxon>
        <taxon>Aspidochirotida</taxon>
        <taxon>Holothuriidae</taxon>
        <taxon>Holothuria</taxon>
    </lineage>
</organism>
<protein>
    <submittedName>
        <fullName evidence="11">Ephrin type-A receptor 3</fullName>
    </submittedName>
</protein>
<comment type="subcellular location">
    <subcellularLocation>
        <location evidence="1">Membrane</location>
        <topology evidence="1">Single-pass membrane protein</topology>
    </subcellularLocation>
</comment>
<dbReference type="AlphaFoldDB" id="A0A9Q1CFJ6"/>
<keyword evidence="7" id="KW-0479">Metal-binding</keyword>
<proteinExistence type="predicted"/>
<evidence type="ECO:0000256" key="4">
    <source>
        <dbReference type="ARBA" id="ARBA00023157"/>
    </source>
</evidence>
<dbReference type="InterPro" id="IPR013783">
    <property type="entry name" value="Ig-like_fold"/>
</dbReference>
<dbReference type="Pfam" id="PF07714">
    <property type="entry name" value="PK_Tyr_Ser-Thr"/>
    <property type="match status" value="1"/>
</dbReference>
<evidence type="ECO:0000313" key="11">
    <source>
        <dbReference type="EMBL" id="KAJ8044287.1"/>
    </source>
</evidence>
<keyword evidence="8" id="KW-0812">Transmembrane</keyword>
<evidence type="ECO:0000256" key="8">
    <source>
        <dbReference type="SAM" id="Phobius"/>
    </source>
</evidence>